<sequence>MQQSMESKLEKRSNGFEPWERLDGKVVMVTGASSGIGYELCLDLAKAGCRIVAAARRIGRLKSLCEEIERLDLDRDGPVVRAMAVELDVSANESVVEASVHKAWDAFGRIDALINNAGVRGSVKSPLDLPQEEWDNNFATNTRGSWLVSKHVCIHMCNTRQKGSIINISSITGLPRGQWPGAIAYVSSKSGLNAMTRAMALELGGHKIRVNSISPGIFKSEITEGLMKKEWLNKVVSKTVPLRTYGTSDPALTTLVRYLIHDSSEYVSGNVFVVDAGTSLPGVPIFASL</sequence>
<dbReference type="PANTHER" id="PTHR44375:SF2">
    <property type="entry name" value="BETA-KETOACYL-ACP REDUCTASE-LIKE PROTEIN-RELATED"/>
    <property type="match status" value="1"/>
</dbReference>
<evidence type="ECO:0000313" key="6">
    <source>
        <dbReference type="Proteomes" id="UP001417504"/>
    </source>
</evidence>
<evidence type="ECO:0000256" key="3">
    <source>
        <dbReference type="RuleBase" id="RU000363"/>
    </source>
</evidence>
<evidence type="ECO:0000259" key="4">
    <source>
        <dbReference type="SMART" id="SM00822"/>
    </source>
</evidence>
<dbReference type="PANTHER" id="PTHR44375">
    <property type="entry name" value="BETA-KETOACYL-ACP REDUCTASE-LIKE PROTEIN-RELATED"/>
    <property type="match status" value="1"/>
</dbReference>
<dbReference type="FunFam" id="3.40.50.720:FF:000084">
    <property type="entry name" value="Short-chain dehydrogenase reductase"/>
    <property type="match status" value="1"/>
</dbReference>
<dbReference type="EC" id="1.1.1.331" evidence="1"/>
<comment type="caution">
    <text evidence="5">The sequence shown here is derived from an EMBL/GenBank/DDBJ whole genome shotgun (WGS) entry which is preliminary data.</text>
</comment>
<dbReference type="Proteomes" id="UP001417504">
    <property type="component" value="Unassembled WGS sequence"/>
</dbReference>
<dbReference type="EMBL" id="JBBNAE010000005">
    <property type="protein sequence ID" value="KAK9123078.1"/>
    <property type="molecule type" value="Genomic_DNA"/>
</dbReference>
<accession>A0AAP0IY89</accession>
<dbReference type="Pfam" id="PF00106">
    <property type="entry name" value="adh_short"/>
    <property type="match status" value="1"/>
</dbReference>
<evidence type="ECO:0000256" key="2">
    <source>
        <dbReference type="ARBA" id="ARBA00071098"/>
    </source>
</evidence>
<dbReference type="InterPro" id="IPR002347">
    <property type="entry name" value="SDR_fam"/>
</dbReference>
<keyword evidence="6" id="KW-1185">Reference proteome</keyword>
<gene>
    <name evidence="5" type="ORF">Sjap_012680</name>
</gene>
<proteinExistence type="inferred from homology"/>
<dbReference type="GO" id="GO:0120529">
    <property type="term" value="F:secoisolariciresinol dehydrogenase activity"/>
    <property type="evidence" value="ECO:0007669"/>
    <property type="project" value="UniProtKB-EC"/>
</dbReference>
<dbReference type="Gene3D" id="3.40.50.720">
    <property type="entry name" value="NAD(P)-binding Rossmann-like Domain"/>
    <property type="match status" value="1"/>
</dbReference>
<dbReference type="SMART" id="SM00822">
    <property type="entry name" value="PKS_KR"/>
    <property type="match status" value="1"/>
</dbReference>
<feature type="domain" description="Ketoreductase" evidence="4">
    <location>
        <begin position="25"/>
        <end position="216"/>
    </location>
</feature>
<organism evidence="5 6">
    <name type="scientific">Stephania japonica</name>
    <dbReference type="NCBI Taxonomy" id="461633"/>
    <lineage>
        <taxon>Eukaryota</taxon>
        <taxon>Viridiplantae</taxon>
        <taxon>Streptophyta</taxon>
        <taxon>Embryophyta</taxon>
        <taxon>Tracheophyta</taxon>
        <taxon>Spermatophyta</taxon>
        <taxon>Magnoliopsida</taxon>
        <taxon>Ranunculales</taxon>
        <taxon>Menispermaceae</taxon>
        <taxon>Menispermoideae</taxon>
        <taxon>Cissampelideae</taxon>
        <taxon>Stephania</taxon>
    </lineage>
</organism>
<evidence type="ECO:0000256" key="1">
    <source>
        <dbReference type="ARBA" id="ARBA00066949"/>
    </source>
</evidence>
<evidence type="ECO:0000313" key="5">
    <source>
        <dbReference type="EMBL" id="KAK9123078.1"/>
    </source>
</evidence>
<protein>
    <recommendedName>
        <fullName evidence="2">Secoisolariciresinol dehydrogenase</fullName>
        <ecNumber evidence="1">1.1.1.331</ecNumber>
    </recommendedName>
</protein>
<dbReference type="InterPro" id="IPR036291">
    <property type="entry name" value="NAD(P)-bd_dom_sf"/>
</dbReference>
<name>A0AAP0IY89_9MAGN</name>
<dbReference type="PRINTS" id="PR00081">
    <property type="entry name" value="GDHRDH"/>
</dbReference>
<dbReference type="AlphaFoldDB" id="A0AAP0IY89"/>
<dbReference type="CDD" id="cd05233">
    <property type="entry name" value="SDR_c"/>
    <property type="match status" value="1"/>
</dbReference>
<dbReference type="InterPro" id="IPR057326">
    <property type="entry name" value="KR_dom"/>
</dbReference>
<reference evidence="5 6" key="1">
    <citation type="submission" date="2024-01" db="EMBL/GenBank/DDBJ databases">
        <title>Genome assemblies of Stephania.</title>
        <authorList>
            <person name="Yang L."/>
        </authorList>
    </citation>
    <scope>NUCLEOTIDE SEQUENCE [LARGE SCALE GENOMIC DNA]</scope>
    <source>
        <strain evidence="5">QJT</strain>
        <tissue evidence="5">Leaf</tissue>
    </source>
</reference>
<comment type="similarity">
    <text evidence="3">Belongs to the short-chain dehydrogenases/reductases (SDR) family.</text>
</comment>
<dbReference type="SUPFAM" id="SSF51735">
    <property type="entry name" value="NAD(P)-binding Rossmann-fold domains"/>
    <property type="match status" value="1"/>
</dbReference>
<dbReference type="GO" id="GO:0009807">
    <property type="term" value="P:lignan biosynthetic process"/>
    <property type="evidence" value="ECO:0007669"/>
    <property type="project" value="UniProtKB-ARBA"/>
</dbReference>
<dbReference type="PRINTS" id="PR00080">
    <property type="entry name" value="SDRFAMILY"/>
</dbReference>